<evidence type="ECO:0000256" key="1">
    <source>
        <dbReference type="ARBA" id="ARBA00001968"/>
    </source>
</evidence>
<keyword evidence="6" id="KW-1185">Reference proteome</keyword>
<accession>A0A4U5NK56</accession>
<dbReference type="STRING" id="34508.A0A4U5NK56"/>
<dbReference type="InterPro" id="IPR027806">
    <property type="entry name" value="HARBI1_dom"/>
</dbReference>
<evidence type="ECO:0000313" key="5">
    <source>
        <dbReference type="EMBL" id="TKR83196.1"/>
    </source>
</evidence>
<dbReference type="Pfam" id="PF13359">
    <property type="entry name" value="DDE_Tnp_4"/>
    <property type="match status" value="1"/>
</dbReference>
<sequence length="152" mass="17870">MEDAYPDAALFRERFRLTQSQAERLLGIIGPRIRMQWKFRDDCETENLNRKSTFRAHARTRSVVERAFGVLKGRFQCLFGLRVNTPEYSAEVIKACFALHNFNIETREMDDDNEYMNGSEEDDASEAENEEIEANNEEQQFVNNFIERCNIE</sequence>
<evidence type="ECO:0000259" key="4">
    <source>
        <dbReference type="Pfam" id="PF13359"/>
    </source>
</evidence>
<organism evidence="5 6">
    <name type="scientific">Steinernema carpocapsae</name>
    <name type="common">Entomopathogenic nematode</name>
    <dbReference type="NCBI Taxonomy" id="34508"/>
    <lineage>
        <taxon>Eukaryota</taxon>
        <taxon>Metazoa</taxon>
        <taxon>Ecdysozoa</taxon>
        <taxon>Nematoda</taxon>
        <taxon>Chromadorea</taxon>
        <taxon>Rhabditida</taxon>
        <taxon>Tylenchina</taxon>
        <taxon>Panagrolaimomorpha</taxon>
        <taxon>Strongyloidoidea</taxon>
        <taxon>Steinernematidae</taxon>
        <taxon>Steinernema</taxon>
    </lineage>
</organism>
<reference evidence="5 6" key="2">
    <citation type="journal article" date="2019" name="G3 (Bethesda)">
        <title>Hybrid Assembly of the Genome of the Entomopathogenic Nematode Steinernema carpocapsae Identifies the X-Chromosome.</title>
        <authorList>
            <person name="Serra L."/>
            <person name="Macchietto M."/>
            <person name="Macias-Munoz A."/>
            <person name="McGill C.J."/>
            <person name="Rodriguez I.M."/>
            <person name="Rodriguez B."/>
            <person name="Murad R."/>
            <person name="Mortazavi A."/>
        </authorList>
    </citation>
    <scope>NUCLEOTIDE SEQUENCE [LARGE SCALE GENOMIC DNA]</scope>
    <source>
        <strain evidence="5 6">ALL</strain>
    </source>
</reference>
<feature type="compositionally biased region" description="Acidic residues" evidence="3">
    <location>
        <begin position="112"/>
        <end position="136"/>
    </location>
</feature>
<dbReference type="EMBL" id="AZBU02000004">
    <property type="protein sequence ID" value="TKR83196.1"/>
    <property type="molecule type" value="Genomic_DNA"/>
</dbReference>
<reference evidence="5 6" key="1">
    <citation type="journal article" date="2015" name="Genome Biol.">
        <title>Comparative genomics of Steinernema reveals deeply conserved gene regulatory networks.</title>
        <authorList>
            <person name="Dillman A.R."/>
            <person name="Macchietto M."/>
            <person name="Porter C.F."/>
            <person name="Rogers A."/>
            <person name="Williams B."/>
            <person name="Antoshechkin I."/>
            <person name="Lee M.M."/>
            <person name="Goodwin Z."/>
            <person name="Lu X."/>
            <person name="Lewis E.E."/>
            <person name="Goodrich-Blair H."/>
            <person name="Stock S.P."/>
            <person name="Adams B.J."/>
            <person name="Sternberg P.W."/>
            <person name="Mortazavi A."/>
        </authorList>
    </citation>
    <scope>NUCLEOTIDE SEQUENCE [LARGE SCALE GENOMIC DNA]</scope>
    <source>
        <strain evidence="5 6">ALL</strain>
    </source>
</reference>
<feature type="region of interest" description="Disordered" evidence="3">
    <location>
        <begin position="112"/>
        <end position="137"/>
    </location>
</feature>
<dbReference type="OrthoDB" id="5834473at2759"/>
<keyword evidence="2" id="KW-0479">Metal-binding</keyword>
<evidence type="ECO:0000256" key="2">
    <source>
        <dbReference type="ARBA" id="ARBA00022723"/>
    </source>
</evidence>
<dbReference type="Proteomes" id="UP000298663">
    <property type="component" value="Unassembled WGS sequence"/>
</dbReference>
<protein>
    <recommendedName>
        <fullName evidence="4">DDE Tnp4 domain-containing protein</fullName>
    </recommendedName>
</protein>
<dbReference type="GO" id="GO:0046872">
    <property type="term" value="F:metal ion binding"/>
    <property type="evidence" value="ECO:0007669"/>
    <property type="project" value="UniProtKB-KW"/>
</dbReference>
<dbReference type="AlphaFoldDB" id="A0A4U5NK56"/>
<feature type="domain" description="DDE Tnp4" evidence="4">
    <location>
        <begin position="55"/>
        <end position="101"/>
    </location>
</feature>
<evidence type="ECO:0000256" key="3">
    <source>
        <dbReference type="SAM" id="MobiDB-lite"/>
    </source>
</evidence>
<name>A0A4U5NK56_STECR</name>
<proteinExistence type="predicted"/>
<evidence type="ECO:0000313" key="6">
    <source>
        <dbReference type="Proteomes" id="UP000298663"/>
    </source>
</evidence>
<comment type="cofactor">
    <cofactor evidence="1">
        <name>a divalent metal cation</name>
        <dbReference type="ChEBI" id="CHEBI:60240"/>
    </cofactor>
</comment>
<gene>
    <name evidence="5" type="ORF">L596_016823</name>
</gene>
<comment type="caution">
    <text evidence="5">The sequence shown here is derived from an EMBL/GenBank/DDBJ whole genome shotgun (WGS) entry which is preliminary data.</text>
</comment>